<evidence type="ECO:0000313" key="3">
    <source>
        <dbReference type="Proteomes" id="UP000011592"/>
    </source>
</evidence>
<dbReference type="RefSeq" id="WP_008452982.1">
    <property type="nucleotide sequence ID" value="NZ_AOIJ01000033.1"/>
</dbReference>
<proteinExistence type="predicted"/>
<dbReference type="InterPro" id="IPR006016">
    <property type="entry name" value="UspA"/>
</dbReference>
<gene>
    <name evidence="2" type="ORF">C486_03414</name>
</gene>
<dbReference type="AlphaFoldDB" id="L9ZBA6"/>
<dbReference type="EMBL" id="AOIJ01000033">
    <property type="protein sequence ID" value="ELY82892.1"/>
    <property type="molecule type" value="Genomic_DNA"/>
</dbReference>
<name>L9ZBA6_9EURY</name>
<organism evidence="2 3">
    <name type="scientific">Natrinema gari JCM 14663</name>
    <dbReference type="NCBI Taxonomy" id="1230459"/>
    <lineage>
        <taxon>Archaea</taxon>
        <taxon>Methanobacteriati</taxon>
        <taxon>Methanobacteriota</taxon>
        <taxon>Stenosarchaea group</taxon>
        <taxon>Halobacteria</taxon>
        <taxon>Halobacteriales</taxon>
        <taxon>Natrialbaceae</taxon>
        <taxon>Natrinema</taxon>
    </lineage>
</organism>
<dbReference type="Proteomes" id="UP000011592">
    <property type="component" value="Unassembled WGS sequence"/>
</dbReference>
<dbReference type="SUPFAM" id="SSF52402">
    <property type="entry name" value="Adenine nucleotide alpha hydrolases-like"/>
    <property type="match status" value="1"/>
</dbReference>
<accession>L9ZBA6</accession>
<dbReference type="Pfam" id="PF00582">
    <property type="entry name" value="Usp"/>
    <property type="match status" value="1"/>
</dbReference>
<reference evidence="2 3" key="1">
    <citation type="journal article" date="2014" name="PLoS Genet.">
        <title>Phylogenetically driven sequencing of extremely halophilic archaea reveals strategies for static and dynamic osmo-response.</title>
        <authorList>
            <person name="Becker E.A."/>
            <person name="Seitzer P.M."/>
            <person name="Tritt A."/>
            <person name="Larsen D."/>
            <person name="Krusor M."/>
            <person name="Yao A.I."/>
            <person name="Wu D."/>
            <person name="Madern D."/>
            <person name="Eisen J.A."/>
            <person name="Darling A.E."/>
            <person name="Facciotti M.T."/>
        </authorList>
    </citation>
    <scope>NUCLEOTIDE SEQUENCE [LARGE SCALE GENOMIC DNA]</scope>
    <source>
        <strain evidence="2 3">JCM 14663</strain>
    </source>
</reference>
<dbReference type="InterPro" id="IPR014729">
    <property type="entry name" value="Rossmann-like_a/b/a_fold"/>
</dbReference>
<sequence>MSHFLTAHLVVPVANAEDARATATALEECPYNRITVVHVVEKGGGVPDKIPLEQARSRAEDSFAAFREIVPNVETEITYATDVVKAINELAVELEVDAIAFRPRGGNRIVQLLAGDKALRLVTEAELPVIAVHDGAEVNH</sequence>
<protein>
    <submittedName>
        <fullName evidence="2">Universal stress protein</fullName>
    </submittedName>
</protein>
<dbReference type="PATRIC" id="fig|1230459.4.peg.678"/>
<evidence type="ECO:0000313" key="2">
    <source>
        <dbReference type="EMBL" id="ELY82892.1"/>
    </source>
</evidence>
<feature type="domain" description="UspA" evidence="1">
    <location>
        <begin position="8"/>
        <end position="133"/>
    </location>
</feature>
<keyword evidence="3" id="KW-1185">Reference proteome</keyword>
<evidence type="ECO:0000259" key="1">
    <source>
        <dbReference type="Pfam" id="PF00582"/>
    </source>
</evidence>
<comment type="caution">
    <text evidence="2">The sequence shown here is derived from an EMBL/GenBank/DDBJ whole genome shotgun (WGS) entry which is preliminary data.</text>
</comment>
<dbReference type="Gene3D" id="3.40.50.620">
    <property type="entry name" value="HUPs"/>
    <property type="match status" value="1"/>
</dbReference>